<dbReference type="OMA" id="ESWKGQF"/>
<organism evidence="18 19">
    <name type="scientific">Taxus chinensis</name>
    <name type="common">Chinese yew</name>
    <name type="synonym">Taxus wallichiana var. chinensis</name>
    <dbReference type="NCBI Taxonomy" id="29808"/>
    <lineage>
        <taxon>Eukaryota</taxon>
        <taxon>Viridiplantae</taxon>
        <taxon>Streptophyta</taxon>
        <taxon>Embryophyta</taxon>
        <taxon>Tracheophyta</taxon>
        <taxon>Spermatophyta</taxon>
        <taxon>Pinopsida</taxon>
        <taxon>Pinidae</taxon>
        <taxon>Conifers II</taxon>
        <taxon>Cupressales</taxon>
        <taxon>Taxaceae</taxon>
        <taxon>Taxus</taxon>
    </lineage>
</organism>
<feature type="region of interest" description="Disordered" evidence="15">
    <location>
        <begin position="339"/>
        <end position="412"/>
    </location>
</feature>
<dbReference type="Gene3D" id="3.30.450.20">
    <property type="entry name" value="PAS domain"/>
    <property type="match status" value="1"/>
</dbReference>
<accession>A0AA38GGG3</accession>
<keyword evidence="7" id="KW-0547">Nucleotide-binding</keyword>
<keyword evidence="8" id="KW-0418">Kinase</keyword>
<protein>
    <recommendedName>
        <fullName evidence="2">non-specific serine/threonine protein kinase</fullName>
        <ecNumber evidence="2">2.7.11.1</ecNumber>
    </recommendedName>
</protein>
<dbReference type="InterPro" id="IPR051681">
    <property type="entry name" value="Ser/Thr_Kinases-Pseudokinases"/>
</dbReference>
<dbReference type="PRINTS" id="PR00109">
    <property type="entry name" value="TYRKINASE"/>
</dbReference>
<gene>
    <name evidence="18" type="ORF">KI387_017616</name>
</gene>
<dbReference type="Proteomes" id="UP000824469">
    <property type="component" value="Unassembled WGS sequence"/>
</dbReference>
<keyword evidence="10" id="KW-0157">Chromophore</keyword>
<evidence type="ECO:0000256" key="8">
    <source>
        <dbReference type="ARBA" id="ARBA00022777"/>
    </source>
</evidence>
<dbReference type="Gene3D" id="3.30.200.20">
    <property type="entry name" value="Phosphorylase Kinase, domain 1"/>
    <property type="match status" value="1"/>
</dbReference>
<keyword evidence="9" id="KW-0067">ATP-binding</keyword>
<keyword evidence="5" id="KW-0716">Sensory transduction</keyword>
<keyword evidence="3" id="KW-0723">Serine/threonine-protein kinase</keyword>
<dbReference type="GO" id="GO:0006355">
    <property type="term" value="P:regulation of DNA-templated transcription"/>
    <property type="evidence" value="ECO:0007669"/>
    <property type="project" value="InterPro"/>
</dbReference>
<dbReference type="SUPFAM" id="SSF56112">
    <property type="entry name" value="Protein kinase-like (PK-like)"/>
    <property type="match status" value="1"/>
</dbReference>
<evidence type="ECO:0000259" key="16">
    <source>
        <dbReference type="PROSITE" id="PS50011"/>
    </source>
</evidence>
<dbReference type="Pfam" id="PF07714">
    <property type="entry name" value="PK_Tyr_Ser-Thr"/>
    <property type="match status" value="1"/>
</dbReference>
<dbReference type="GO" id="GO:0016020">
    <property type="term" value="C:membrane"/>
    <property type="evidence" value="ECO:0007669"/>
    <property type="project" value="UniProtKB-SubCell"/>
</dbReference>
<feature type="domain" description="Protein kinase" evidence="16">
    <location>
        <begin position="539"/>
        <end position="798"/>
    </location>
</feature>
<evidence type="ECO:0000256" key="11">
    <source>
        <dbReference type="ARBA" id="ARBA00023136"/>
    </source>
</evidence>
<evidence type="ECO:0000256" key="14">
    <source>
        <dbReference type="ARBA" id="ARBA00048679"/>
    </source>
</evidence>
<reference evidence="18 19" key="1">
    <citation type="journal article" date="2021" name="Nat. Plants">
        <title>The Taxus genome provides insights into paclitaxel biosynthesis.</title>
        <authorList>
            <person name="Xiong X."/>
            <person name="Gou J."/>
            <person name="Liao Q."/>
            <person name="Li Y."/>
            <person name="Zhou Q."/>
            <person name="Bi G."/>
            <person name="Li C."/>
            <person name="Du R."/>
            <person name="Wang X."/>
            <person name="Sun T."/>
            <person name="Guo L."/>
            <person name="Liang H."/>
            <person name="Lu P."/>
            <person name="Wu Y."/>
            <person name="Zhang Z."/>
            <person name="Ro D.K."/>
            <person name="Shang Y."/>
            <person name="Huang S."/>
            <person name="Yan J."/>
        </authorList>
    </citation>
    <scope>NUCLEOTIDE SEQUENCE [LARGE SCALE GENOMIC DNA]</scope>
    <source>
        <strain evidence="18">Ta-2019</strain>
    </source>
</reference>
<dbReference type="NCBIfam" id="TIGR00229">
    <property type="entry name" value="sensory_box"/>
    <property type="match status" value="1"/>
</dbReference>
<comment type="catalytic activity">
    <reaction evidence="13">
        <text>L-threonyl-[protein] + ATP = O-phospho-L-threonyl-[protein] + ADP + H(+)</text>
        <dbReference type="Rhea" id="RHEA:46608"/>
        <dbReference type="Rhea" id="RHEA-COMP:11060"/>
        <dbReference type="Rhea" id="RHEA-COMP:11605"/>
        <dbReference type="ChEBI" id="CHEBI:15378"/>
        <dbReference type="ChEBI" id="CHEBI:30013"/>
        <dbReference type="ChEBI" id="CHEBI:30616"/>
        <dbReference type="ChEBI" id="CHEBI:61977"/>
        <dbReference type="ChEBI" id="CHEBI:456216"/>
        <dbReference type="EC" id="2.7.11.1"/>
    </reaction>
</comment>
<dbReference type="GO" id="GO:0005524">
    <property type="term" value="F:ATP binding"/>
    <property type="evidence" value="ECO:0007669"/>
    <property type="project" value="UniProtKB-KW"/>
</dbReference>
<evidence type="ECO:0000256" key="10">
    <source>
        <dbReference type="ARBA" id="ARBA00022991"/>
    </source>
</evidence>
<keyword evidence="12" id="KW-0675">Receptor</keyword>
<sequence length="820" mass="90994">MDPLGQPERREPEATTVNLLLPPPEQLLQRIQELEVSHAHLKEEMSKLLGCNPPSPEEESGLDSSGAVQSRPPLHSSKSLKLRRGGSPERTNSASSQQGRHRLSPSAHRSHSVSPQRTRMAASRRSSFDARHNLGQMQHASPLQQECSSSQFEHKEWPENAFPSELTDRHYINILQSMGQAVHIFKPAGEITYWNRSAEMLYGYSVSEALGQNAIELLVDESNFDVANSIVHRVTIGESWKGQFPLKKKSGELFSAVMSNTPFYDEDGTFVGVICVSSDALPFQEPVGSFSESCNQWQRRNDTVRSKFEQLQIPIASKLSNLAAKVSSKVRSRMRLGENSVEHEGGSGGSQCSDHGDPEFGRLSDEKRNGEATSSGASTPRGGSIPMQSGSSPPLTPLEKSTGKVQTDAVDVSEGKSGIHNIKAIGSKAETWMARKGISWPWKGGEHDGGEGKTRILWPWIHSDHEKEAGLQGRSHVGGRKESYSADVNHSSEALGSWLSSNINSTSSNSSSSSASSSAVQKLEMDADSLDYEILWEDLKIGEQIGQGSCGTVYHGLWYGSDVAIKVFTEQEYSNELINAFRKEVALMKKLRHPNILLFMGAVTSSERLCIVTEFLPRGSLFRLLQRNTAGMDWKRRVRMALDIARGMNYLHHSNPPIVHRDLKSSNLLVDKNWTVKVGDFGLSRLKNATFLTTKSGKGTPQWMAPEVLRNEPSNEMSDIYSFGVVLWELATEKIPWGNLNPMQVVGAVGFMNQRLQIPEGIDPQWASMIESCWKEDPGRRPTFQDLTDWLKELHKQYSGPSPQKAQASTVWRENQQPEI</sequence>
<name>A0AA38GGG3_TAXCH</name>
<dbReference type="PROSITE" id="PS50112">
    <property type="entry name" value="PAS"/>
    <property type="match status" value="1"/>
</dbReference>
<evidence type="ECO:0000256" key="12">
    <source>
        <dbReference type="ARBA" id="ARBA00023170"/>
    </source>
</evidence>
<dbReference type="InterPro" id="IPR001245">
    <property type="entry name" value="Ser-Thr/Tyr_kinase_cat_dom"/>
</dbReference>
<dbReference type="SUPFAM" id="SSF55785">
    <property type="entry name" value="PYP-like sensor domain (PAS domain)"/>
    <property type="match status" value="1"/>
</dbReference>
<evidence type="ECO:0000256" key="15">
    <source>
        <dbReference type="SAM" id="MobiDB-lite"/>
    </source>
</evidence>
<feature type="region of interest" description="Disordered" evidence="15">
    <location>
        <begin position="795"/>
        <end position="820"/>
    </location>
</feature>
<dbReference type="PANTHER" id="PTHR44329:SF47">
    <property type="entry name" value="SERINE_THREONINE-PROTEIN KINASE ROCO5-RELATED"/>
    <property type="match status" value="1"/>
</dbReference>
<dbReference type="Gene3D" id="1.10.510.10">
    <property type="entry name" value="Transferase(Phosphotransferase) domain 1"/>
    <property type="match status" value="1"/>
</dbReference>
<dbReference type="CDD" id="cd00130">
    <property type="entry name" value="PAS"/>
    <property type="match status" value="1"/>
</dbReference>
<comment type="subcellular location">
    <subcellularLocation>
        <location evidence="1">Membrane</location>
    </subcellularLocation>
</comment>
<dbReference type="InterPro" id="IPR013767">
    <property type="entry name" value="PAS_fold"/>
</dbReference>
<proteinExistence type="predicted"/>
<dbReference type="InterPro" id="IPR000014">
    <property type="entry name" value="PAS"/>
</dbReference>
<dbReference type="EMBL" id="JAHRHJ020000003">
    <property type="protein sequence ID" value="KAH9322977.1"/>
    <property type="molecule type" value="Genomic_DNA"/>
</dbReference>
<evidence type="ECO:0000256" key="7">
    <source>
        <dbReference type="ARBA" id="ARBA00022741"/>
    </source>
</evidence>
<feature type="compositionally biased region" description="Basic residues" evidence="15">
    <location>
        <begin position="99"/>
        <end position="111"/>
    </location>
</feature>
<evidence type="ECO:0000256" key="6">
    <source>
        <dbReference type="ARBA" id="ARBA00022679"/>
    </source>
</evidence>
<comment type="caution">
    <text evidence="18">The sequence shown here is derived from an EMBL/GenBank/DDBJ whole genome shotgun (WGS) entry which is preliminary data.</text>
</comment>
<evidence type="ECO:0000259" key="17">
    <source>
        <dbReference type="PROSITE" id="PS50112"/>
    </source>
</evidence>
<evidence type="ECO:0000256" key="3">
    <source>
        <dbReference type="ARBA" id="ARBA00022527"/>
    </source>
</evidence>
<dbReference type="InterPro" id="IPR000719">
    <property type="entry name" value="Prot_kinase_dom"/>
</dbReference>
<dbReference type="GO" id="GO:0009881">
    <property type="term" value="F:photoreceptor activity"/>
    <property type="evidence" value="ECO:0007669"/>
    <property type="project" value="UniProtKB-KW"/>
</dbReference>
<feature type="compositionally biased region" description="Basic and acidic residues" evidence="15">
    <location>
        <begin position="354"/>
        <end position="370"/>
    </location>
</feature>
<feature type="region of interest" description="Disordered" evidence="15">
    <location>
        <begin position="1"/>
        <end position="23"/>
    </location>
</feature>
<dbReference type="InterPro" id="IPR011009">
    <property type="entry name" value="Kinase-like_dom_sf"/>
</dbReference>
<dbReference type="SMART" id="SM00220">
    <property type="entry name" value="S_TKc"/>
    <property type="match status" value="1"/>
</dbReference>
<feature type="compositionally biased region" description="Polar residues" evidence="15">
    <location>
        <begin position="89"/>
        <end position="98"/>
    </location>
</feature>
<dbReference type="PROSITE" id="PS00108">
    <property type="entry name" value="PROTEIN_KINASE_ST"/>
    <property type="match status" value="1"/>
</dbReference>
<evidence type="ECO:0000256" key="13">
    <source>
        <dbReference type="ARBA" id="ARBA00047899"/>
    </source>
</evidence>
<feature type="compositionally biased region" description="Polar residues" evidence="15">
    <location>
        <begin position="799"/>
        <end position="820"/>
    </location>
</feature>
<comment type="catalytic activity">
    <reaction evidence="14">
        <text>L-seryl-[protein] + ATP = O-phospho-L-seryl-[protein] + ADP + H(+)</text>
        <dbReference type="Rhea" id="RHEA:17989"/>
        <dbReference type="Rhea" id="RHEA-COMP:9863"/>
        <dbReference type="Rhea" id="RHEA-COMP:11604"/>
        <dbReference type="ChEBI" id="CHEBI:15378"/>
        <dbReference type="ChEBI" id="CHEBI:29999"/>
        <dbReference type="ChEBI" id="CHEBI:30616"/>
        <dbReference type="ChEBI" id="CHEBI:83421"/>
        <dbReference type="ChEBI" id="CHEBI:456216"/>
        <dbReference type="EC" id="2.7.11.1"/>
    </reaction>
</comment>
<keyword evidence="6" id="KW-0808">Transferase</keyword>
<keyword evidence="11" id="KW-0472">Membrane</keyword>
<dbReference type="PROSITE" id="PS50011">
    <property type="entry name" value="PROTEIN_KINASE_DOM"/>
    <property type="match status" value="1"/>
</dbReference>
<evidence type="ECO:0000256" key="1">
    <source>
        <dbReference type="ARBA" id="ARBA00004370"/>
    </source>
</evidence>
<dbReference type="FunFam" id="3.30.200.20:FF:000329">
    <property type="entry name" value="PAS domain-containing protein tyrosine kinase"/>
    <property type="match status" value="1"/>
</dbReference>
<evidence type="ECO:0000256" key="2">
    <source>
        <dbReference type="ARBA" id="ARBA00012513"/>
    </source>
</evidence>
<evidence type="ECO:0000313" key="19">
    <source>
        <dbReference type="Proteomes" id="UP000824469"/>
    </source>
</evidence>
<keyword evidence="19" id="KW-1185">Reference proteome</keyword>
<feature type="domain" description="PAS" evidence="17">
    <location>
        <begin position="167"/>
        <end position="238"/>
    </location>
</feature>
<dbReference type="AlphaFoldDB" id="A0AA38GGG3"/>
<dbReference type="Pfam" id="PF00989">
    <property type="entry name" value="PAS"/>
    <property type="match status" value="1"/>
</dbReference>
<dbReference type="InterPro" id="IPR035965">
    <property type="entry name" value="PAS-like_dom_sf"/>
</dbReference>
<evidence type="ECO:0000313" key="18">
    <source>
        <dbReference type="EMBL" id="KAH9322977.1"/>
    </source>
</evidence>
<dbReference type="InterPro" id="IPR008271">
    <property type="entry name" value="Ser/Thr_kinase_AS"/>
</dbReference>
<dbReference type="PANTHER" id="PTHR44329">
    <property type="entry name" value="SERINE/THREONINE-PROTEIN KINASE TNNI3K-RELATED"/>
    <property type="match status" value="1"/>
</dbReference>
<keyword evidence="4" id="KW-0600">Photoreceptor protein</keyword>
<evidence type="ECO:0000256" key="5">
    <source>
        <dbReference type="ARBA" id="ARBA00022606"/>
    </source>
</evidence>
<dbReference type="GO" id="GO:0004674">
    <property type="term" value="F:protein serine/threonine kinase activity"/>
    <property type="evidence" value="ECO:0007669"/>
    <property type="project" value="UniProtKB-KW"/>
</dbReference>
<dbReference type="FunFam" id="1.10.510.10:FF:000476">
    <property type="entry name" value="PAS domain-containing protein tyrosine kinase family protein"/>
    <property type="match status" value="1"/>
</dbReference>
<feature type="region of interest" description="Disordered" evidence="15">
    <location>
        <begin position="45"/>
        <end position="127"/>
    </location>
</feature>
<dbReference type="SMART" id="SM00091">
    <property type="entry name" value="PAS"/>
    <property type="match status" value="1"/>
</dbReference>
<dbReference type="EC" id="2.7.11.1" evidence="2"/>
<dbReference type="CDD" id="cd13999">
    <property type="entry name" value="STKc_MAP3K-like"/>
    <property type="match status" value="1"/>
</dbReference>
<evidence type="ECO:0000256" key="4">
    <source>
        <dbReference type="ARBA" id="ARBA00022543"/>
    </source>
</evidence>
<evidence type="ECO:0000256" key="9">
    <source>
        <dbReference type="ARBA" id="ARBA00022840"/>
    </source>
</evidence>